<gene>
    <name evidence="2" type="ORF">SAMN05444169_3072</name>
</gene>
<sequence>MTARPDNLIAQARTQVATATLAIARATLAIARATLVMSIWLMTAGTVWPQATAPALGVREEAPQAAPPQAAPAPPAPAREENPGLISEIGKLFDKLPSLKSPQETIEDLNTRAKDAAQGASDSLSRLAKPASMVSGRVICPASANGPPDCKLGADKLCQSKGYQEGKSLNTDSAETCSARVLIPGRARKPGDCRTDNYVTNALCQ</sequence>
<feature type="compositionally biased region" description="Pro residues" evidence="1">
    <location>
        <begin position="65"/>
        <end position="77"/>
    </location>
</feature>
<evidence type="ECO:0000313" key="3">
    <source>
        <dbReference type="Proteomes" id="UP000190675"/>
    </source>
</evidence>
<evidence type="ECO:0000256" key="1">
    <source>
        <dbReference type="SAM" id="MobiDB-lite"/>
    </source>
</evidence>
<feature type="region of interest" description="Disordered" evidence="1">
    <location>
        <begin position="59"/>
        <end position="82"/>
    </location>
</feature>
<name>A0A1M5KU92_9BRAD</name>
<organism evidence="2 3">
    <name type="scientific">Bradyrhizobium erythrophlei</name>
    <dbReference type="NCBI Taxonomy" id="1437360"/>
    <lineage>
        <taxon>Bacteria</taxon>
        <taxon>Pseudomonadati</taxon>
        <taxon>Pseudomonadota</taxon>
        <taxon>Alphaproteobacteria</taxon>
        <taxon>Hyphomicrobiales</taxon>
        <taxon>Nitrobacteraceae</taxon>
        <taxon>Bradyrhizobium</taxon>
    </lineage>
</organism>
<protein>
    <submittedName>
        <fullName evidence="2">Uncharacterized protein</fullName>
    </submittedName>
</protein>
<proteinExistence type="predicted"/>
<evidence type="ECO:0000313" key="2">
    <source>
        <dbReference type="EMBL" id="SHG56364.1"/>
    </source>
</evidence>
<accession>A0A1M5KU92</accession>
<dbReference type="EMBL" id="LT670818">
    <property type="protein sequence ID" value="SHG56364.1"/>
    <property type="molecule type" value="Genomic_DNA"/>
</dbReference>
<reference evidence="2 3" key="1">
    <citation type="submission" date="2016-11" db="EMBL/GenBank/DDBJ databases">
        <authorList>
            <person name="Jaros S."/>
            <person name="Januszkiewicz K."/>
            <person name="Wedrychowicz H."/>
        </authorList>
    </citation>
    <scope>NUCLEOTIDE SEQUENCE [LARGE SCALE GENOMIC DNA]</scope>
    <source>
        <strain evidence="2 3">GAS242</strain>
    </source>
</reference>
<dbReference type="AlphaFoldDB" id="A0A1M5KU92"/>
<dbReference type="Proteomes" id="UP000190675">
    <property type="component" value="Chromosome I"/>
</dbReference>